<comment type="caution">
    <text evidence="3">The sequence shown here is derived from an EMBL/GenBank/DDBJ whole genome shotgun (WGS) entry which is preliminary data.</text>
</comment>
<feature type="region of interest" description="Disordered" evidence="2">
    <location>
        <begin position="120"/>
        <end position="143"/>
    </location>
</feature>
<dbReference type="Proteomes" id="UP001549921">
    <property type="component" value="Unassembled WGS sequence"/>
</dbReference>
<dbReference type="EMBL" id="JBEDNZ010000020">
    <property type="protein sequence ID" value="KAL0820010.1"/>
    <property type="molecule type" value="Genomic_DNA"/>
</dbReference>
<protein>
    <recommendedName>
        <fullName evidence="5">Gag-like protein</fullName>
    </recommendedName>
</protein>
<proteinExistence type="predicted"/>
<evidence type="ECO:0000313" key="4">
    <source>
        <dbReference type="Proteomes" id="UP001549921"/>
    </source>
</evidence>
<name>A0ABD0SJL0_LOXSC</name>
<evidence type="ECO:0000313" key="3">
    <source>
        <dbReference type="EMBL" id="KAL0820010.1"/>
    </source>
</evidence>
<feature type="region of interest" description="Disordered" evidence="2">
    <location>
        <begin position="1"/>
        <end position="58"/>
    </location>
</feature>
<feature type="compositionally biased region" description="Basic and acidic residues" evidence="2">
    <location>
        <begin position="1"/>
        <end position="18"/>
    </location>
</feature>
<evidence type="ECO:0000256" key="2">
    <source>
        <dbReference type="SAM" id="MobiDB-lite"/>
    </source>
</evidence>
<organism evidence="3 4">
    <name type="scientific">Loxostege sticticalis</name>
    <name type="common">Beet webworm moth</name>
    <dbReference type="NCBI Taxonomy" id="481309"/>
    <lineage>
        <taxon>Eukaryota</taxon>
        <taxon>Metazoa</taxon>
        <taxon>Ecdysozoa</taxon>
        <taxon>Arthropoda</taxon>
        <taxon>Hexapoda</taxon>
        <taxon>Insecta</taxon>
        <taxon>Pterygota</taxon>
        <taxon>Neoptera</taxon>
        <taxon>Endopterygota</taxon>
        <taxon>Lepidoptera</taxon>
        <taxon>Glossata</taxon>
        <taxon>Ditrysia</taxon>
        <taxon>Pyraloidea</taxon>
        <taxon>Crambidae</taxon>
        <taxon>Pyraustinae</taxon>
        <taxon>Loxostege</taxon>
    </lineage>
</organism>
<sequence length="458" mass="52071">MVRRLTGEWEAGKPEGHPKSPASPKKTAPAARATKALSQDARPPPARRPSVEFVTTPPRAEVKYANRLSEAKAMLTKAKLHLRYSKNLRTDIKLEVTQALERLYQLVKESEQAKGKKIIEPEEMAVGEKERENRSEREVERDSERERVERELLDRLKEHTKLIDQNRTEMEKLKEVIESNSRQEREARATYASVAAVAPRPQYPAHAAVHSVVITSSNEKETGDQVLEKVRKTVNAKEEGYQIERIRKARDHKVILGCSTKAEMIRVKDKIAKEGTNLKVEEIKNKDPLIIIKNVLKTNTEEDILKALRTQNQHLLKDLGEEDYRAAIRYKKNARNPHQMHVVLSVSPKAWSALTAARCVHIDMQRLRAEDQSPLIQCSRCLGYGHTKKTCRETEDLCAHCGGPHLRSECAEWLAAAAPTCKNCIRAKMSNTEHNAFSADCPVRSRWEMMARSTVAYC</sequence>
<reference evidence="3 4" key="1">
    <citation type="submission" date="2024-06" db="EMBL/GenBank/DDBJ databases">
        <title>A chromosome-level genome assembly of beet webworm, Loxostege sticticalis.</title>
        <authorList>
            <person name="Zhang Y."/>
        </authorList>
    </citation>
    <scope>NUCLEOTIDE SEQUENCE [LARGE SCALE GENOMIC DNA]</scope>
    <source>
        <strain evidence="3">AQ028</strain>
        <tissue evidence="3">Male pupae</tissue>
    </source>
</reference>
<gene>
    <name evidence="3" type="ORF">ABMA28_008004</name>
</gene>
<evidence type="ECO:0000256" key="1">
    <source>
        <dbReference type="SAM" id="Coils"/>
    </source>
</evidence>
<feature type="compositionally biased region" description="Low complexity" evidence="2">
    <location>
        <begin position="19"/>
        <end position="36"/>
    </location>
</feature>
<dbReference type="AlphaFoldDB" id="A0ABD0SJL0"/>
<feature type="coiled-coil region" evidence="1">
    <location>
        <begin position="156"/>
        <end position="190"/>
    </location>
</feature>
<keyword evidence="1" id="KW-0175">Coiled coil</keyword>
<accession>A0ABD0SJL0</accession>
<evidence type="ECO:0008006" key="5">
    <source>
        <dbReference type="Google" id="ProtNLM"/>
    </source>
</evidence>